<keyword evidence="1" id="KW-0812">Transmembrane</keyword>
<comment type="caution">
    <text evidence="2">The sequence shown here is derived from an EMBL/GenBank/DDBJ whole genome shotgun (WGS) entry which is preliminary data.</text>
</comment>
<dbReference type="Proteomes" id="UP000215914">
    <property type="component" value="Unassembled WGS sequence"/>
</dbReference>
<keyword evidence="1" id="KW-1133">Transmembrane helix</keyword>
<evidence type="ECO:0000313" key="2">
    <source>
        <dbReference type="EMBL" id="KAF5763940.1"/>
    </source>
</evidence>
<protein>
    <submittedName>
        <fullName evidence="2">Uncharacterized protein</fullName>
    </submittedName>
</protein>
<keyword evidence="1" id="KW-0472">Membrane</keyword>
<evidence type="ECO:0000256" key="1">
    <source>
        <dbReference type="SAM" id="Phobius"/>
    </source>
</evidence>
<name>A0A9K3DZD7_HELAN</name>
<organism evidence="2 3">
    <name type="scientific">Helianthus annuus</name>
    <name type="common">Common sunflower</name>
    <dbReference type="NCBI Taxonomy" id="4232"/>
    <lineage>
        <taxon>Eukaryota</taxon>
        <taxon>Viridiplantae</taxon>
        <taxon>Streptophyta</taxon>
        <taxon>Embryophyta</taxon>
        <taxon>Tracheophyta</taxon>
        <taxon>Spermatophyta</taxon>
        <taxon>Magnoliopsida</taxon>
        <taxon>eudicotyledons</taxon>
        <taxon>Gunneridae</taxon>
        <taxon>Pentapetalae</taxon>
        <taxon>asterids</taxon>
        <taxon>campanulids</taxon>
        <taxon>Asterales</taxon>
        <taxon>Asteraceae</taxon>
        <taxon>Asteroideae</taxon>
        <taxon>Heliantheae alliance</taxon>
        <taxon>Heliantheae</taxon>
        <taxon>Helianthus</taxon>
    </lineage>
</organism>
<reference evidence="2" key="1">
    <citation type="journal article" date="2017" name="Nature">
        <title>The sunflower genome provides insights into oil metabolism, flowering and Asterid evolution.</title>
        <authorList>
            <person name="Badouin H."/>
            <person name="Gouzy J."/>
            <person name="Grassa C.J."/>
            <person name="Murat F."/>
            <person name="Staton S.E."/>
            <person name="Cottret L."/>
            <person name="Lelandais-Briere C."/>
            <person name="Owens G.L."/>
            <person name="Carrere S."/>
            <person name="Mayjonade B."/>
            <person name="Legrand L."/>
            <person name="Gill N."/>
            <person name="Kane N.C."/>
            <person name="Bowers J.E."/>
            <person name="Hubner S."/>
            <person name="Bellec A."/>
            <person name="Berard A."/>
            <person name="Berges H."/>
            <person name="Blanchet N."/>
            <person name="Boniface M.C."/>
            <person name="Brunel D."/>
            <person name="Catrice O."/>
            <person name="Chaidir N."/>
            <person name="Claudel C."/>
            <person name="Donnadieu C."/>
            <person name="Faraut T."/>
            <person name="Fievet G."/>
            <person name="Helmstetter N."/>
            <person name="King M."/>
            <person name="Knapp S.J."/>
            <person name="Lai Z."/>
            <person name="Le Paslier M.C."/>
            <person name="Lippi Y."/>
            <person name="Lorenzon L."/>
            <person name="Mandel J.R."/>
            <person name="Marage G."/>
            <person name="Marchand G."/>
            <person name="Marquand E."/>
            <person name="Bret-Mestries E."/>
            <person name="Morien E."/>
            <person name="Nambeesan S."/>
            <person name="Nguyen T."/>
            <person name="Pegot-Espagnet P."/>
            <person name="Pouilly N."/>
            <person name="Raftis F."/>
            <person name="Sallet E."/>
            <person name="Schiex T."/>
            <person name="Thomas J."/>
            <person name="Vandecasteele C."/>
            <person name="Vares D."/>
            <person name="Vear F."/>
            <person name="Vautrin S."/>
            <person name="Crespi M."/>
            <person name="Mangin B."/>
            <person name="Burke J.M."/>
            <person name="Salse J."/>
            <person name="Munos S."/>
            <person name="Vincourt P."/>
            <person name="Rieseberg L.H."/>
            <person name="Langlade N.B."/>
        </authorList>
    </citation>
    <scope>NUCLEOTIDE SEQUENCE</scope>
    <source>
        <tissue evidence="2">Leaves</tissue>
    </source>
</reference>
<evidence type="ECO:0000313" key="3">
    <source>
        <dbReference type="Proteomes" id="UP000215914"/>
    </source>
</evidence>
<accession>A0A9K3DZD7</accession>
<dbReference type="PROSITE" id="PS51257">
    <property type="entry name" value="PROKAR_LIPOPROTEIN"/>
    <property type="match status" value="1"/>
</dbReference>
<reference evidence="2" key="2">
    <citation type="submission" date="2020-06" db="EMBL/GenBank/DDBJ databases">
        <title>Helianthus annuus Genome sequencing and assembly Release 2.</title>
        <authorList>
            <person name="Gouzy J."/>
            <person name="Langlade N."/>
            <person name="Munos S."/>
        </authorList>
    </citation>
    <scope>NUCLEOTIDE SEQUENCE</scope>
    <source>
        <tissue evidence="2">Leaves</tissue>
    </source>
</reference>
<keyword evidence="3" id="KW-1185">Reference proteome</keyword>
<proteinExistence type="predicted"/>
<gene>
    <name evidence="2" type="ORF">HanXRQr2_Chr15g0686241</name>
</gene>
<dbReference type="Gramene" id="mRNA:HanXRQr2_Chr15g0686241">
    <property type="protein sequence ID" value="CDS:HanXRQr2_Chr15g0686241.1"/>
    <property type="gene ID" value="HanXRQr2_Chr15g0686241"/>
</dbReference>
<dbReference type="EMBL" id="MNCJ02000330">
    <property type="protein sequence ID" value="KAF5763940.1"/>
    <property type="molecule type" value="Genomic_DNA"/>
</dbReference>
<feature type="transmembrane region" description="Helical" evidence="1">
    <location>
        <begin position="12"/>
        <end position="34"/>
    </location>
</feature>
<dbReference type="AlphaFoldDB" id="A0A9K3DZD7"/>
<sequence>MVLRRIFQTGSSNNSTCLLLSVFGSGFSCISVWFGSRFDSCFKFWSVVLVRVSVQPENRSRRRHGHRRRSRR</sequence>